<protein>
    <submittedName>
        <fullName evidence="3">8-oxoguanine deaminase</fullName>
        <ecNumber evidence="3">3.5.4.32</ecNumber>
    </submittedName>
</protein>
<feature type="domain" description="Amidohydrolase-related" evidence="2">
    <location>
        <begin position="52"/>
        <end position="405"/>
    </location>
</feature>
<dbReference type="SUPFAM" id="SSF51556">
    <property type="entry name" value="Metallo-dependent hydrolases"/>
    <property type="match status" value="1"/>
</dbReference>
<keyword evidence="1 3" id="KW-0378">Hydrolase</keyword>
<dbReference type="InterPro" id="IPR006680">
    <property type="entry name" value="Amidohydro-rel"/>
</dbReference>
<dbReference type="GO" id="GO:0102127">
    <property type="term" value="F:8-oxoguanine deaminase activity"/>
    <property type="evidence" value="ECO:0007669"/>
    <property type="project" value="UniProtKB-EC"/>
</dbReference>
<dbReference type="InterPro" id="IPR032466">
    <property type="entry name" value="Metal_Hydrolase"/>
</dbReference>
<sequence length="435" mass="47006">MSTLFRDAMLVELDPPMVRQGDLRVSDGRIASVGRNLTLQQDDEIVDCGGAVLMPGLVNGHTHLYSSLAAGMPAPPRQPTNFLEILELIWWRLDRAHNFKSVTASGTVGALAALRCGTTTLVDHHASPNCIAGSLSALEAGIASVGCRGVLCYEVTDRNRDTEAREGLDETSRYARELSSRKNHRFSVLVGAHASFTLEEESFVGCVRLARELDTGVHIHIAEDPCDERITQEKFGCGLMERFERVGLLEIPGTIFGHGTHLSAEEFTRLGEHKDYLHLAHNPSSNMNNGVGYTPVVSATMPVVLGTDGIGADMWREARVAEFKSHDAQLSLPFGKSLGFLAESARLASRALGITLGSLGVGAAADLVLTGYRPATPLTTDNLAGHFLYALGPEFVRDVMIDGRWCLRGGEVVSCDERALRADAAAQAGELWSRM</sequence>
<dbReference type="EC" id="3.5.4.32" evidence="3"/>
<dbReference type="Gene3D" id="2.30.40.10">
    <property type="entry name" value="Urease, subunit C, domain 1"/>
    <property type="match status" value="1"/>
</dbReference>
<keyword evidence="4" id="KW-1185">Reference proteome</keyword>
<evidence type="ECO:0000256" key="1">
    <source>
        <dbReference type="ARBA" id="ARBA00022801"/>
    </source>
</evidence>
<dbReference type="Pfam" id="PF01979">
    <property type="entry name" value="Amidohydro_1"/>
    <property type="match status" value="1"/>
</dbReference>
<dbReference type="PANTHER" id="PTHR43794">
    <property type="entry name" value="AMINOHYDROLASE SSNA-RELATED"/>
    <property type="match status" value="1"/>
</dbReference>
<dbReference type="OrthoDB" id="9807210at2"/>
<dbReference type="PANTHER" id="PTHR43794:SF11">
    <property type="entry name" value="AMIDOHYDROLASE-RELATED DOMAIN-CONTAINING PROTEIN"/>
    <property type="match status" value="1"/>
</dbReference>
<dbReference type="KEGG" id="bgok:Pr1d_45990"/>
<evidence type="ECO:0000259" key="2">
    <source>
        <dbReference type="Pfam" id="PF01979"/>
    </source>
</evidence>
<dbReference type="SUPFAM" id="SSF51338">
    <property type="entry name" value="Composite domain of metallo-dependent hydrolases"/>
    <property type="match status" value="1"/>
</dbReference>
<reference evidence="3 4" key="1">
    <citation type="submission" date="2019-08" db="EMBL/GenBank/DDBJ databases">
        <title>Deep-cultivation of Planctomycetes and their phenomic and genomic characterization uncovers novel biology.</title>
        <authorList>
            <person name="Wiegand S."/>
            <person name="Jogler M."/>
            <person name="Boedeker C."/>
            <person name="Pinto D."/>
            <person name="Vollmers J."/>
            <person name="Rivas-Marin E."/>
            <person name="Kohn T."/>
            <person name="Peeters S.H."/>
            <person name="Heuer A."/>
            <person name="Rast P."/>
            <person name="Oberbeckmann S."/>
            <person name="Bunk B."/>
            <person name="Jeske O."/>
            <person name="Meyerdierks A."/>
            <person name="Storesund J.E."/>
            <person name="Kallscheuer N."/>
            <person name="Luecker S."/>
            <person name="Lage O.M."/>
            <person name="Pohl T."/>
            <person name="Merkel B.J."/>
            <person name="Hornburger P."/>
            <person name="Mueller R.-W."/>
            <person name="Bruemmer F."/>
            <person name="Labrenz M."/>
            <person name="Spormann A.M."/>
            <person name="Op den Camp H."/>
            <person name="Overmann J."/>
            <person name="Amann R."/>
            <person name="Jetten M.S.M."/>
            <person name="Mascher T."/>
            <person name="Medema M.H."/>
            <person name="Devos D.P."/>
            <person name="Kaster A.-K."/>
            <person name="Ovreas L."/>
            <person name="Rohde M."/>
            <person name="Galperin M.Y."/>
            <person name="Jogler C."/>
        </authorList>
    </citation>
    <scope>NUCLEOTIDE SEQUENCE [LARGE SCALE GENOMIC DNA]</scope>
    <source>
        <strain evidence="3 4">Pr1d</strain>
    </source>
</reference>
<name>A0A5B9QE45_9BACT</name>
<gene>
    <name evidence="3" type="ORF">Pr1d_45990</name>
</gene>
<dbReference type="AlphaFoldDB" id="A0A5B9QE45"/>
<organism evidence="3 4">
    <name type="scientific">Bythopirellula goksoeyrii</name>
    <dbReference type="NCBI Taxonomy" id="1400387"/>
    <lineage>
        <taxon>Bacteria</taxon>
        <taxon>Pseudomonadati</taxon>
        <taxon>Planctomycetota</taxon>
        <taxon>Planctomycetia</taxon>
        <taxon>Pirellulales</taxon>
        <taxon>Lacipirellulaceae</taxon>
        <taxon>Bythopirellula</taxon>
    </lineage>
</organism>
<dbReference type="Proteomes" id="UP000323917">
    <property type="component" value="Chromosome"/>
</dbReference>
<evidence type="ECO:0000313" key="3">
    <source>
        <dbReference type="EMBL" id="QEG37258.1"/>
    </source>
</evidence>
<dbReference type="InterPro" id="IPR011059">
    <property type="entry name" value="Metal-dep_hydrolase_composite"/>
</dbReference>
<dbReference type="EMBL" id="CP042913">
    <property type="protein sequence ID" value="QEG37258.1"/>
    <property type="molecule type" value="Genomic_DNA"/>
</dbReference>
<evidence type="ECO:0000313" key="4">
    <source>
        <dbReference type="Proteomes" id="UP000323917"/>
    </source>
</evidence>
<accession>A0A5B9QE45</accession>
<dbReference type="Gene3D" id="3.20.20.140">
    <property type="entry name" value="Metal-dependent hydrolases"/>
    <property type="match status" value="1"/>
</dbReference>
<proteinExistence type="predicted"/>
<dbReference type="InterPro" id="IPR050287">
    <property type="entry name" value="MTA/SAH_deaminase"/>
</dbReference>
<dbReference type="RefSeq" id="WP_148075516.1">
    <property type="nucleotide sequence ID" value="NZ_CP042913.1"/>
</dbReference>